<dbReference type="GO" id="GO:0036431">
    <property type="term" value="F:dCMP kinase activity"/>
    <property type="evidence" value="ECO:0007669"/>
    <property type="project" value="InterPro"/>
</dbReference>
<evidence type="ECO:0000256" key="6">
    <source>
        <dbReference type="ARBA" id="ARBA00047615"/>
    </source>
</evidence>
<dbReference type="Pfam" id="PF02224">
    <property type="entry name" value="Cytidylate_kin"/>
    <property type="match status" value="1"/>
</dbReference>
<dbReference type="GO" id="GO:0005829">
    <property type="term" value="C:cytosol"/>
    <property type="evidence" value="ECO:0007669"/>
    <property type="project" value="TreeGrafter"/>
</dbReference>
<dbReference type="Proteomes" id="UP000430508">
    <property type="component" value="Chromosome"/>
</dbReference>
<dbReference type="EMBL" id="CP046996">
    <property type="protein sequence ID" value="QHA00863.1"/>
    <property type="molecule type" value="Genomic_DNA"/>
</dbReference>
<dbReference type="InterPro" id="IPR003136">
    <property type="entry name" value="Cytidylate_kin"/>
</dbReference>
<dbReference type="GO" id="GO:0006220">
    <property type="term" value="P:pyrimidine nucleotide metabolic process"/>
    <property type="evidence" value="ECO:0007669"/>
    <property type="project" value="UniProtKB-UniRule"/>
</dbReference>
<evidence type="ECO:0000259" key="9">
    <source>
        <dbReference type="Pfam" id="PF02224"/>
    </source>
</evidence>
<dbReference type="AlphaFoldDB" id="A0A857DJ83"/>
<feature type="domain" description="Cytidylate kinase" evidence="9">
    <location>
        <begin position="11"/>
        <end position="223"/>
    </location>
</feature>
<evidence type="ECO:0000313" key="11">
    <source>
        <dbReference type="Proteomes" id="UP000430508"/>
    </source>
</evidence>
<dbReference type="GO" id="GO:0015949">
    <property type="term" value="P:nucleobase-containing small molecule interconversion"/>
    <property type="evidence" value="ECO:0007669"/>
    <property type="project" value="TreeGrafter"/>
</dbReference>
<dbReference type="NCBIfam" id="TIGR00017">
    <property type="entry name" value="cmk"/>
    <property type="match status" value="1"/>
</dbReference>
<dbReference type="CDD" id="cd02020">
    <property type="entry name" value="CMPK"/>
    <property type="match status" value="1"/>
</dbReference>
<evidence type="ECO:0000256" key="1">
    <source>
        <dbReference type="ARBA" id="ARBA00009427"/>
    </source>
</evidence>
<gene>
    <name evidence="8" type="primary">cmk</name>
    <name evidence="10" type="ORF">GQ588_09575</name>
</gene>
<accession>A0A857DJ83</accession>
<dbReference type="SUPFAM" id="SSF52540">
    <property type="entry name" value="P-loop containing nucleoside triphosphate hydrolases"/>
    <property type="match status" value="1"/>
</dbReference>
<dbReference type="Gene3D" id="3.40.50.300">
    <property type="entry name" value="P-loop containing nucleotide triphosphate hydrolases"/>
    <property type="match status" value="1"/>
</dbReference>
<dbReference type="PANTHER" id="PTHR21299">
    <property type="entry name" value="CYTIDYLATE KINASE/PANTOATE-BETA-ALANINE LIGASE"/>
    <property type="match status" value="1"/>
</dbReference>
<organism evidence="10 11">
    <name type="scientific">Dehalobacter restrictus</name>
    <dbReference type="NCBI Taxonomy" id="55583"/>
    <lineage>
        <taxon>Bacteria</taxon>
        <taxon>Bacillati</taxon>
        <taxon>Bacillota</taxon>
        <taxon>Clostridia</taxon>
        <taxon>Eubacteriales</taxon>
        <taxon>Desulfitobacteriaceae</taxon>
        <taxon>Dehalobacter</taxon>
    </lineage>
</organism>
<dbReference type="EC" id="2.7.4.25" evidence="8"/>
<dbReference type="PANTHER" id="PTHR21299:SF2">
    <property type="entry name" value="CYTIDYLATE KINASE"/>
    <property type="match status" value="1"/>
</dbReference>
<reference evidence="10 11" key="1">
    <citation type="submission" date="2019-12" db="EMBL/GenBank/DDBJ databases">
        <title>Sequence classification of anaerobic respiratory reductive dehalogenases: First we see many, then we see few.</title>
        <authorList>
            <person name="Molenda O."/>
            <person name="Puentes Jacome L.A."/>
            <person name="Cao X."/>
            <person name="Nesbo C.L."/>
            <person name="Tang S."/>
            <person name="Morson N."/>
            <person name="Patron J."/>
            <person name="Lomheim L."/>
            <person name="Wishart D.S."/>
            <person name="Edwards E.A."/>
        </authorList>
    </citation>
    <scope>NUCLEOTIDE SEQUENCE [LARGE SCALE GENOMIC DNA]</scope>
    <source>
        <strain evidence="10 11">12DCA</strain>
    </source>
</reference>
<dbReference type="GO" id="GO:0005524">
    <property type="term" value="F:ATP binding"/>
    <property type="evidence" value="ECO:0007669"/>
    <property type="project" value="UniProtKB-UniRule"/>
</dbReference>
<comment type="catalytic activity">
    <reaction evidence="6 8">
        <text>dCMP + ATP = dCDP + ADP</text>
        <dbReference type="Rhea" id="RHEA:25094"/>
        <dbReference type="ChEBI" id="CHEBI:30616"/>
        <dbReference type="ChEBI" id="CHEBI:57566"/>
        <dbReference type="ChEBI" id="CHEBI:58593"/>
        <dbReference type="ChEBI" id="CHEBI:456216"/>
        <dbReference type="EC" id="2.7.4.25"/>
    </reaction>
</comment>
<comment type="subcellular location">
    <subcellularLocation>
        <location evidence="8">Cytoplasm</location>
    </subcellularLocation>
</comment>
<dbReference type="InterPro" id="IPR011994">
    <property type="entry name" value="Cytidylate_kinase_dom"/>
</dbReference>
<comment type="similarity">
    <text evidence="1 8">Belongs to the cytidylate kinase family. Type 1 subfamily.</text>
</comment>
<name>A0A857DJ83_9FIRM</name>
<dbReference type="HAMAP" id="MF_00238">
    <property type="entry name" value="Cytidyl_kinase_type1"/>
    <property type="match status" value="1"/>
</dbReference>
<sequence length="225" mass="24906">MEHLRENHLQVAIDGPAGAGKSTIARIVADKLGLYYLDTGAMYRTVAYKALASGISLQDEKAVTGLARIIDIRLSHNDRQAVFCDGEDVTSKIRDVEVSRAVSLIASYPGVRNRLVELQRQEALKGNIVMDGRDIGTYVLPDAGIKIFLTASTSERTRRRYLENIKEGKEVSLEEIRSDIEKRDAVDSQRKFAPLKPAKDAVILDTTGLTIDEVVAKIIRIIREG</sequence>
<evidence type="ECO:0000256" key="5">
    <source>
        <dbReference type="ARBA" id="ARBA00022840"/>
    </source>
</evidence>
<feature type="binding site" evidence="8">
    <location>
        <begin position="15"/>
        <end position="23"/>
    </location>
    <ligand>
        <name>ATP</name>
        <dbReference type="ChEBI" id="CHEBI:30616"/>
    </ligand>
</feature>
<comment type="catalytic activity">
    <reaction evidence="7 8">
        <text>CMP + ATP = CDP + ADP</text>
        <dbReference type="Rhea" id="RHEA:11600"/>
        <dbReference type="ChEBI" id="CHEBI:30616"/>
        <dbReference type="ChEBI" id="CHEBI:58069"/>
        <dbReference type="ChEBI" id="CHEBI:60377"/>
        <dbReference type="ChEBI" id="CHEBI:456216"/>
        <dbReference type="EC" id="2.7.4.25"/>
    </reaction>
</comment>
<keyword evidence="3 8" id="KW-0547">Nucleotide-binding</keyword>
<keyword evidence="8" id="KW-0963">Cytoplasm</keyword>
<evidence type="ECO:0000256" key="7">
    <source>
        <dbReference type="ARBA" id="ARBA00048478"/>
    </source>
</evidence>
<dbReference type="RefSeq" id="WP_158208256.1">
    <property type="nucleotide sequence ID" value="NZ_CP046996.1"/>
</dbReference>
<keyword evidence="2 8" id="KW-0808">Transferase</keyword>
<evidence type="ECO:0000256" key="4">
    <source>
        <dbReference type="ARBA" id="ARBA00022777"/>
    </source>
</evidence>
<protein>
    <recommendedName>
        <fullName evidence="8">Cytidylate kinase</fullName>
        <shortName evidence="8">CK</shortName>
        <ecNumber evidence="8">2.7.4.25</ecNumber>
    </recommendedName>
    <alternativeName>
        <fullName evidence="8">Cytidine monophosphate kinase</fullName>
        <shortName evidence="8">CMP kinase</shortName>
    </alternativeName>
</protein>
<dbReference type="InterPro" id="IPR027417">
    <property type="entry name" value="P-loop_NTPase"/>
</dbReference>
<keyword evidence="4 8" id="KW-0418">Kinase</keyword>
<evidence type="ECO:0000256" key="2">
    <source>
        <dbReference type="ARBA" id="ARBA00022679"/>
    </source>
</evidence>
<evidence type="ECO:0000256" key="8">
    <source>
        <dbReference type="HAMAP-Rule" id="MF_00238"/>
    </source>
</evidence>
<evidence type="ECO:0000313" key="10">
    <source>
        <dbReference type="EMBL" id="QHA00863.1"/>
    </source>
</evidence>
<keyword evidence="5 8" id="KW-0067">ATP-binding</keyword>
<evidence type="ECO:0000256" key="3">
    <source>
        <dbReference type="ARBA" id="ARBA00022741"/>
    </source>
</evidence>
<proteinExistence type="inferred from homology"/>